<feature type="transmembrane region" description="Helical" evidence="6">
    <location>
        <begin position="179"/>
        <end position="199"/>
    </location>
</feature>
<evidence type="ECO:0000256" key="2">
    <source>
        <dbReference type="ARBA" id="ARBA00022692"/>
    </source>
</evidence>
<evidence type="ECO:0000259" key="7">
    <source>
        <dbReference type="Pfam" id="PF20684"/>
    </source>
</evidence>
<evidence type="ECO:0000256" key="1">
    <source>
        <dbReference type="ARBA" id="ARBA00004141"/>
    </source>
</evidence>
<feature type="domain" description="Rhodopsin" evidence="7">
    <location>
        <begin position="38"/>
        <end position="274"/>
    </location>
</feature>
<evidence type="ECO:0000256" key="5">
    <source>
        <dbReference type="ARBA" id="ARBA00038359"/>
    </source>
</evidence>
<dbReference type="AlphaFoldDB" id="A0AAJ0GMS1"/>
<evidence type="ECO:0000256" key="3">
    <source>
        <dbReference type="ARBA" id="ARBA00022989"/>
    </source>
</evidence>
<feature type="transmembrane region" description="Helical" evidence="6">
    <location>
        <begin position="93"/>
        <end position="114"/>
    </location>
</feature>
<keyword evidence="3 6" id="KW-1133">Transmembrane helix</keyword>
<comment type="similarity">
    <text evidence="5">Belongs to the SAT4 family.</text>
</comment>
<dbReference type="PANTHER" id="PTHR33048">
    <property type="entry name" value="PTH11-LIKE INTEGRAL MEMBRANE PROTEIN (AFU_ORTHOLOGUE AFUA_5G11245)"/>
    <property type="match status" value="1"/>
</dbReference>
<protein>
    <recommendedName>
        <fullName evidence="7">Rhodopsin domain-containing protein</fullName>
    </recommendedName>
</protein>
<keyword evidence="9" id="KW-1185">Reference proteome</keyword>
<dbReference type="GeneID" id="87882105"/>
<proteinExistence type="inferred from homology"/>
<dbReference type="Pfam" id="PF20684">
    <property type="entry name" value="Fung_rhodopsin"/>
    <property type="match status" value="1"/>
</dbReference>
<dbReference type="InterPro" id="IPR049326">
    <property type="entry name" value="Rhodopsin_dom_fungi"/>
</dbReference>
<comment type="caution">
    <text evidence="8">The sequence shown here is derived from an EMBL/GenBank/DDBJ whole genome shotgun (WGS) entry which is preliminary data.</text>
</comment>
<feature type="transmembrane region" description="Helical" evidence="6">
    <location>
        <begin position="211"/>
        <end position="232"/>
    </location>
</feature>
<dbReference type="RefSeq" id="XP_062718636.1">
    <property type="nucleotide sequence ID" value="XM_062863276.1"/>
</dbReference>
<accession>A0AAJ0GMS1</accession>
<reference evidence="8" key="1">
    <citation type="journal article" date="2023" name="Mol. Phylogenet. Evol.">
        <title>Genome-scale phylogeny and comparative genomics of the fungal order Sordariales.</title>
        <authorList>
            <person name="Hensen N."/>
            <person name="Bonometti L."/>
            <person name="Westerberg I."/>
            <person name="Brannstrom I.O."/>
            <person name="Guillou S."/>
            <person name="Cros-Aarteil S."/>
            <person name="Calhoun S."/>
            <person name="Haridas S."/>
            <person name="Kuo A."/>
            <person name="Mondo S."/>
            <person name="Pangilinan J."/>
            <person name="Riley R."/>
            <person name="LaButti K."/>
            <person name="Andreopoulos B."/>
            <person name="Lipzen A."/>
            <person name="Chen C."/>
            <person name="Yan M."/>
            <person name="Daum C."/>
            <person name="Ng V."/>
            <person name="Clum A."/>
            <person name="Steindorff A."/>
            <person name="Ohm R.A."/>
            <person name="Martin F."/>
            <person name="Silar P."/>
            <person name="Natvig D.O."/>
            <person name="Lalanne C."/>
            <person name="Gautier V."/>
            <person name="Ament-Velasquez S.L."/>
            <person name="Kruys A."/>
            <person name="Hutchinson M.I."/>
            <person name="Powell A.J."/>
            <person name="Barry K."/>
            <person name="Miller A.N."/>
            <person name="Grigoriev I.V."/>
            <person name="Debuchy R."/>
            <person name="Gladieux P."/>
            <person name="Hiltunen Thoren M."/>
            <person name="Johannesson H."/>
        </authorList>
    </citation>
    <scope>NUCLEOTIDE SEQUENCE</scope>
    <source>
        <strain evidence="8">CBS 333.67</strain>
    </source>
</reference>
<name>A0AAJ0GMS1_9PEZI</name>
<gene>
    <name evidence="8" type="ORF">B0T15DRAFT_258021</name>
</gene>
<reference evidence="8" key="2">
    <citation type="submission" date="2023-06" db="EMBL/GenBank/DDBJ databases">
        <authorList>
            <consortium name="Lawrence Berkeley National Laboratory"/>
            <person name="Mondo S.J."/>
            <person name="Hensen N."/>
            <person name="Bonometti L."/>
            <person name="Westerberg I."/>
            <person name="Brannstrom I.O."/>
            <person name="Guillou S."/>
            <person name="Cros-Aarteil S."/>
            <person name="Calhoun S."/>
            <person name="Haridas S."/>
            <person name="Kuo A."/>
            <person name="Pangilinan J."/>
            <person name="Riley R."/>
            <person name="Labutti K."/>
            <person name="Andreopoulos B."/>
            <person name="Lipzen A."/>
            <person name="Chen C."/>
            <person name="Yanf M."/>
            <person name="Daum C."/>
            <person name="Ng V."/>
            <person name="Clum A."/>
            <person name="Steindorff A."/>
            <person name="Ohm R."/>
            <person name="Martin F."/>
            <person name="Silar P."/>
            <person name="Natvig D."/>
            <person name="Lalanne C."/>
            <person name="Gautier V."/>
            <person name="Ament-Velasquez S.L."/>
            <person name="Kruys A."/>
            <person name="Hutchinson M.I."/>
            <person name="Powell A.J."/>
            <person name="Barry K."/>
            <person name="Miller A.N."/>
            <person name="Grigoriev I.V."/>
            <person name="Debuchy R."/>
            <person name="Gladieux P."/>
            <person name="Thoren M.H."/>
            <person name="Johannesson H."/>
        </authorList>
    </citation>
    <scope>NUCLEOTIDE SEQUENCE</scope>
    <source>
        <strain evidence="8">CBS 333.67</strain>
    </source>
</reference>
<feature type="transmembrane region" description="Helical" evidence="6">
    <location>
        <begin position="252"/>
        <end position="274"/>
    </location>
</feature>
<comment type="subcellular location">
    <subcellularLocation>
        <location evidence="1">Membrane</location>
        <topology evidence="1">Multi-pass membrane protein</topology>
    </subcellularLocation>
</comment>
<dbReference type="InterPro" id="IPR052337">
    <property type="entry name" value="SAT4-like"/>
</dbReference>
<feature type="transmembrane region" description="Helical" evidence="6">
    <location>
        <begin position="54"/>
        <end position="73"/>
    </location>
</feature>
<evidence type="ECO:0000313" key="9">
    <source>
        <dbReference type="Proteomes" id="UP001273166"/>
    </source>
</evidence>
<dbReference type="PANTHER" id="PTHR33048:SF47">
    <property type="entry name" value="INTEGRAL MEMBRANE PROTEIN-RELATED"/>
    <property type="match status" value="1"/>
</dbReference>
<feature type="transmembrane region" description="Helical" evidence="6">
    <location>
        <begin position="20"/>
        <end position="42"/>
    </location>
</feature>
<evidence type="ECO:0000313" key="8">
    <source>
        <dbReference type="EMBL" id="KAK3302856.1"/>
    </source>
</evidence>
<organism evidence="8 9">
    <name type="scientific">Chaetomium strumarium</name>
    <dbReference type="NCBI Taxonomy" id="1170767"/>
    <lineage>
        <taxon>Eukaryota</taxon>
        <taxon>Fungi</taxon>
        <taxon>Dikarya</taxon>
        <taxon>Ascomycota</taxon>
        <taxon>Pezizomycotina</taxon>
        <taxon>Sordariomycetes</taxon>
        <taxon>Sordariomycetidae</taxon>
        <taxon>Sordariales</taxon>
        <taxon>Chaetomiaceae</taxon>
        <taxon>Chaetomium</taxon>
    </lineage>
</organism>
<dbReference type="GO" id="GO:0016020">
    <property type="term" value="C:membrane"/>
    <property type="evidence" value="ECO:0007669"/>
    <property type="project" value="UniProtKB-SubCell"/>
</dbReference>
<keyword evidence="4 6" id="KW-0472">Membrane</keyword>
<keyword evidence="2 6" id="KW-0812">Transmembrane</keyword>
<evidence type="ECO:0000256" key="4">
    <source>
        <dbReference type="ARBA" id="ARBA00023136"/>
    </source>
</evidence>
<sequence length="329" mass="36229">MDGYQRGDLQSAAGESMAGGLIAFSVTMALMNVVVVALRFYVRIWVIRNFGPDDWALAVTLASAIAGVILMSYGTRLGLGLHINALSLSERSAFLQLLFVSTPGYHFIIMLVKATFLLQFRRVFPLPTTKRLCDIFLVVIAIWTVVGGILAVVICLPLSKNWDPLEPTWTCPNRYRFWLAHGILHVITDVVIFVMPLPLLKTLPLPPLHKVILMGVFCLGFITCVISAVRLTTLNTSTRDPDVSWTAARTCFFSIGEVTSSILCLCIPTLRPLLGMCRCCERRTKSQDSTETGGQRFGVYLISLPSTASDAQSSARTPIWVVGTDSNRI</sequence>
<dbReference type="EMBL" id="JAUDZG010000006">
    <property type="protein sequence ID" value="KAK3302856.1"/>
    <property type="molecule type" value="Genomic_DNA"/>
</dbReference>
<feature type="transmembrane region" description="Helical" evidence="6">
    <location>
        <begin position="135"/>
        <end position="159"/>
    </location>
</feature>
<dbReference type="Proteomes" id="UP001273166">
    <property type="component" value="Unassembled WGS sequence"/>
</dbReference>
<evidence type="ECO:0000256" key="6">
    <source>
        <dbReference type="SAM" id="Phobius"/>
    </source>
</evidence>